<reference evidence="4" key="1">
    <citation type="submission" date="2018-05" db="EMBL/GenBank/DDBJ databases">
        <authorList>
            <person name="Nie L."/>
        </authorList>
    </citation>
    <scope>NUCLEOTIDE SEQUENCE [LARGE SCALE GENOMIC DNA]</scope>
    <source>
        <strain evidence="4">NL</strain>
    </source>
</reference>
<comment type="caution">
    <text evidence="3">The sequence shown here is derived from an EMBL/GenBank/DDBJ whole genome shotgun (WGS) entry which is preliminary data.</text>
</comment>
<dbReference type="RefSeq" id="WP_111480120.1">
    <property type="nucleotide sequence ID" value="NZ_QHKM01000009.1"/>
</dbReference>
<dbReference type="InterPro" id="IPR013783">
    <property type="entry name" value="Ig-like_fold"/>
</dbReference>
<dbReference type="Gene3D" id="2.160.20.10">
    <property type="entry name" value="Single-stranded right-handed beta-helix, Pectin lyase-like"/>
    <property type="match status" value="2"/>
</dbReference>
<dbReference type="InterPro" id="IPR011050">
    <property type="entry name" value="Pectin_lyase_fold/virulence"/>
</dbReference>
<dbReference type="Gene3D" id="2.60.40.10">
    <property type="entry name" value="Immunoglobulins"/>
    <property type="match status" value="2"/>
</dbReference>
<dbReference type="OrthoDB" id="869215at2"/>
<proteinExistence type="predicted"/>
<name>A0A328BEC0_9BACT</name>
<dbReference type="InterPro" id="IPR012334">
    <property type="entry name" value="Pectin_lyas_fold"/>
</dbReference>
<dbReference type="Proteomes" id="UP000248553">
    <property type="component" value="Unassembled WGS sequence"/>
</dbReference>
<feature type="chain" id="PRO_5016371659" evidence="2">
    <location>
        <begin position="35"/>
        <end position="1415"/>
    </location>
</feature>
<keyword evidence="2" id="KW-0732">Signal</keyword>
<evidence type="ECO:0000256" key="1">
    <source>
        <dbReference type="SAM" id="MobiDB-lite"/>
    </source>
</evidence>
<accession>A0A328BEC0</accession>
<evidence type="ECO:0000313" key="3">
    <source>
        <dbReference type="EMBL" id="RAK63458.1"/>
    </source>
</evidence>
<feature type="signal peptide" evidence="2">
    <location>
        <begin position="1"/>
        <end position="34"/>
    </location>
</feature>
<dbReference type="SUPFAM" id="SSF51126">
    <property type="entry name" value="Pectin lyase-like"/>
    <property type="match status" value="2"/>
</dbReference>
<organism evidence="3 4">
    <name type="scientific">Hymenobacter edaphi</name>
    <dbReference type="NCBI Taxonomy" id="2211146"/>
    <lineage>
        <taxon>Bacteria</taxon>
        <taxon>Pseudomonadati</taxon>
        <taxon>Bacteroidota</taxon>
        <taxon>Cytophagia</taxon>
        <taxon>Cytophagales</taxon>
        <taxon>Hymenobacteraceae</taxon>
        <taxon>Hymenobacter</taxon>
    </lineage>
</organism>
<evidence type="ECO:0000256" key="2">
    <source>
        <dbReference type="SAM" id="SignalP"/>
    </source>
</evidence>
<dbReference type="NCBIfam" id="TIGR04183">
    <property type="entry name" value="Por_Secre_tail"/>
    <property type="match status" value="1"/>
</dbReference>
<evidence type="ECO:0000313" key="4">
    <source>
        <dbReference type="Proteomes" id="UP000248553"/>
    </source>
</evidence>
<sequence length="1415" mass="145132">MHTPVLVTLRRPLRALTAALGLPALLAAAPGAYAQTPLSGAYTINSAQATGGTNYASFADAAAALGTNGVSGPVTFAVSGGPYLEQVSLPVIAGSSAANRVTINGNGRTIRFAPANAAQRAVVTLNGADYVTVNNLVVDATNGGIAGTYGWGIQLLNGADNNVISGCTVTANTATVASAALTNYAGIVANASATSLTSAATGIVGNQNLTLQNNTVTGGYHGIVVVGASNTAQAAGTSITGNVISDFFNAGVYVSALSGPQITGNDMSRPNRTNAETFYGVQMSTGVSGATVARNRIHQMFPANNTPTSGAYGIYLFTLTAATATSPNVIANNLIYDAKGAQVYGIFNGSSDNARYYYNTIDIDDQTNTANFGGFGFYQTTGVGVEFRNNVVRVRRTGPTLQYSIFLSSPVPGFVSNHNDLVGSGTNYRTGYYQTSPYATLADWSTANGGAFDQNSLSVEPQFNGPATGDLQPTNPALNGAAAPLAAVPSDFNGTPRSTTAPDLGAYEFSPPAGTASVALRSIDSPAAPATAGSRPVTVTIGNNGTTPLTTVQLEYVLNGAAPVVQVLTPTGGLAVGATLSFSFTTPAVLVSGRNFLTVTARQPNGSTSSSSLTRHYYTPLVGTYTINKNGPASGTNFTGFADAATALNNGGVAGAVRLNVLNGPYQEQFALQAISGVSATDTIVVDGGAGKQRLTYGGTQGQPAAVLLNGTDYLTLQNLTVDVAASPQYGIGVHLVGQTLNNRIRNCVILAPSAATLMNTNAGIAGSSSLTATTGGADASGLRIENDTIRGGYYGVSLTGLSAASRSTGVRITGNLIENTFSTAVTLVNHAGARVLDNNIHRETRVATTTFYGLYVASCVGLAIERNRIHNPNTASSSALPVYGIYFTSSPSTAGTENDVVNNLLYNLDGYGTNYGIYNAGSGFARYYHNTVLMNSPRQSNSTVMGFYQTSPATDIDFRNNLVVVTQPAATGRYAVNFNAPTSTITSNYNDLFVGAAGPGVFTGRYGTTDYALLSDWRTANGGAYDQNSQQADPQLLTAGSLQPGAPALNGTGTPATLPRVPRDFAGTTRSNPPDLGAYEFNLNANDVALESIDAPTGTLTVGNNPVTVSLRNYGTSPLNSVVLSYTINNGPPVTQTFTGLTLGYNATQPLTFTQGLTLPFGTYTLTVTASLPNGSPDANPANNVQTTILQQLVPDNNEPCGAVALGNSVSGTNAGATFSNLPGNTTVACSGAQAPRDVWYSWTPTASTATLYLRGTSAGLVRVFTAASCSTAFSQVFCQAASGPGVGLGTVPVTGLTPNQRHYVAVSGYTSSEAGGPFSIGLAPLSTRLQAAAAALQVYPNPSPAGRLTLRLLRPLGAGQLTLLNGLGQAVRTQPLTTAAEQPLSTQGLAPGVYTLRVQADGQVLTQKLQLVP</sequence>
<dbReference type="InterPro" id="IPR006626">
    <property type="entry name" value="PbH1"/>
</dbReference>
<dbReference type="EMBL" id="QHKM01000009">
    <property type="protein sequence ID" value="RAK63458.1"/>
    <property type="molecule type" value="Genomic_DNA"/>
</dbReference>
<dbReference type="SMART" id="SM00710">
    <property type="entry name" value="PbH1"/>
    <property type="match status" value="14"/>
</dbReference>
<feature type="region of interest" description="Disordered" evidence="1">
    <location>
        <begin position="1042"/>
        <end position="1061"/>
    </location>
</feature>
<dbReference type="InterPro" id="IPR026444">
    <property type="entry name" value="Secre_tail"/>
</dbReference>
<keyword evidence="4" id="KW-1185">Reference proteome</keyword>
<protein>
    <submittedName>
        <fullName evidence="3">Uncharacterized protein</fullName>
    </submittedName>
</protein>
<gene>
    <name evidence="3" type="ORF">DLM85_20860</name>
</gene>